<dbReference type="InterPro" id="IPR050987">
    <property type="entry name" value="AtrR-like"/>
</dbReference>
<evidence type="ECO:0000259" key="4">
    <source>
        <dbReference type="PROSITE" id="PS50048"/>
    </source>
</evidence>
<accession>C5MFD9</accession>
<keyword evidence="2" id="KW-0539">Nucleus</keyword>
<evidence type="ECO:0000256" key="2">
    <source>
        <dbReference type="ARBA" id="ARBA00023242"/>
    </source>
</evidence>
<dbReference type="Gene3D" id="4.10.240.10">
    <property type="entry name" value="Zn(2)-C6 fungal-type DNA-binding domain"/>
    <property type="match status" value="1"/>
</dbReference>
<evidence type="ECO:0000313" key="5">
    <source>
        <dbReference type="EMBL" id="EER31999.1"/>
    </source>
</evidence>
<dbReference type="HOGENOM" id="CLU_006926_1_1_1"/>
<dbReference type="PROSITE" id="PS00463">
    <property type="entry name" value="ZN2_CY6_FUNGAL_1"/>
    <property type="match status" value="1"/>
</dbReference>
<keyword evidence="6" id="KW-1185">Reference proteome</keyword>
<dbReference type="GO" id="GO:0003677">
    <property type="term" value="F:DNA binding"/>
    <property type="evidence" value="ECO:0007669"/>
    <property type="project" value="InterPro"/>
</dbReference>
<organism evidence="5 6">
    <name type="scientific">Candida tropicalis (strain ATCC MYA-3404 / T1)</name>
    <name type="common">Yeast</name>
    <dbReference type="NCBI Taxonomy" id="294747"/>
    <lineage>
        <taxon>Eukaryota</taxon>
        <taxon>Fungi</taxon>
        <taxon>Dikarya</taxon>
        <taxon>Ascomycota</taxon>
        <taxon>Saccharomycotina</taxon>
        <taxon>Pichiomycetes</taxon>
        <taxon>Debaryomycetaceae</taxon>
        <taxon>Candida/Lodderomyces clade</taxon>
        <taxon>Candida</taxon>
    </lineage>
</organism>
<sequence>MENINVSNRIEKPKPLKVYGRHHYACTRCKLSKIKCSGEKPACSNCKNINKPELCKYPKKDRKIVIMDSELNKLHEKVQQLENQLSLLSNTTSTSSSSSSTVTTETTMNSFIIRDNLKFFFENEYENYEIQFNLVNKCLKRLPDKSYCLILIEKVYYTYNQEFYLIDKNEIQPLINNVHELSLQISNPNYIPSITQISLCYFFILIAFGEQLLNVNTTDTDNENKYPGLEYYQYAEHLFRLTRPNMCITFIQCGLLLGLYSANLARYNTVYNFFGIATRSAVCQGYHRNKEILDISNKSSLEIHNLKIIHEKMKRLWWTIFVIDTTWSTKSVHLQYTDTDVNLPCEDIYPLDDDETTNNEGIIESFDLNTLELNVHLTKYVAKFNRLIYGPNNRTFSIKYINTNQFNQKQLLENILNSNSELIDNFEIPYLLQFKNLNYLNQSRRTIANLFLRYHQLIISISKPLLSVIISNTNTSSLSSSSSSSSSLPTATSISNNSSFILDNLNAINKTLSKSIFTSCATIDIISRLYTNNKIFILGYWDSQHLFTAIMMLIIAYVNNSGCNCGIGITPMINEDNLIYPPQLFRGISLLKFMANMGNINAKLKMEKLYQINSLIPNPIDLNNCNIENTIFDYVDYYTNPPYTSPTPPPPPPITTQSSNIIEQDDGSLEVSSNLNNPINSIPYLPESYTSTLKGFDKLTNNLFNQQQQQHHHHQQQQDNNNINYRDFYISLINLIQSWDN</sequence>
<dbReference type="InterPro" id="IPR001138">
    <property type="entry name" value="Zn2Cys6_DnaBD"/>
</dbReference>
<dbReference type="CDD" id="cd00067">
    <property type="entry name" value="GAL4"/>
    <property type="match status" value="1"/>
</dbReference>
<dbReference type="AlphaFoldDB" id="C5MFD9"/>
<feature type="coiled-coil region" evidence="3">
    <location>
        <begin position="64"/>
        <end position="91"/>
    </location>
</feature>
<gene>
    <name evidence="5" type="ORF">CTRG_04782</name>
</gene>
<dbReference type="STRING" id="294747.C5MFD9"/>
<reference evidence="5 6" key="1">
    <citation type="journal article" date="2009" name="Nature">
        <title>Evolution of pathogenicity and sexual reproduction in eight Candida genomes.</title>
        <authorList>
            <person name="Butler G."/>
            <person name="Rasmussen M.D."/>
            <person name="Lin M.F."/>
            <person name="Santos M.A."/>
            <person name="Sakthikumar S."/>
            <person name="Munro C.A."/>
            <person name="Rheinbay E."/>
            <person name="Grabherr M."/>
            <person name="Forche A."/>
            <person name="Reedy J.L."/>
            <person name="Agrafioti I."/>
            <person name="Arnaud M.B."/>
            <person name="Bates S."/>
            <person name="Brown A.J."/>
            <person name="Brunke S."/>
            <person name="Costanzo M.C."/>
            <person name="Fitzpatrick D.A."/>
            <person name="de Groot P.W."/>
            <person name="Harris D."/>
            <person name="Hoyer L.L."/>
            <person name="Hube B."/>
            <person name="Klis F.M."/>
            <person name="Kodira C."/>
            <person name="Lennard N."/>
            <person name="Logue M.E."/>
            <person name="Martin R."/>
            <person name="Neiman A.M."/>
            <person name="Nikolaou E."/>
            <person name="Quail M.A."/>
            <person name="Quinn J."/>
            <person name="Santos M.C."/>
            <person name="Schmitzberger F.F."/>
            <person name="Sherlock G."/>
            <person name="Shah P."/>
            <person name="Silverstein K.A."/>
            <person name="Skrzypek M.S."/>
            <person name="Soll D."/>
            <person name="Staggs R."/>
            <person name="Stansfield I."/>
            <person name="Stumpf M.P."/>
            <person name="Sudbery P.E."/>
            <person name="Srikantha T."/>
            <person name="Zeng Q."/>
            <person name="Berman J."/>
            <person name="Berriman M."/>
            <person name="Heitman J."/>
            <person name="Gow N.A."/>
            <person name="Lorenz M.C."/>
            <person name="Birren B.W."/>
            <person name="Kellis M."/>
            <person name="Cuomo C.A."/>
        </authorList>
    </citation>
    <scope>NUCLEOTIDE SEQUENCE [LARGE SCALE GENOMIC DNA]</scope>
    <source>
        <strain evidence="6">ATCC MYA-3404 / T1</strain>
    </source>
</reference>
<dbReference type="OrthoDB" id="3266505at2759"/>
<dbReference type="SMART" id="SM00066">
    <property type="entry name" value="GAL4"/>
    <property type="match status" value="1"/>
</dbReference>
<keyword evidence="1" id="KW-0479">Metal-binding</keyword>
<dbReference type="VEuPathDB" id="FungiDB:CTRG_04782"/>
<dbReference type="Proteomes" id="UP000002037">
    <property type="component" value="Unassembled WGS sequence"/>
</dbReference>
<evidence type="ECO:0000313" key="6">
    <source>
        <dbReference type="Proteomes" id="UP000002037"/>
    </source>
</evidence>
<evidence type="ECO:0000256" key="1">
    <source>
        <dbReference type="ARBA" id="ARBA00022723"/>
    </source>
</evidence>
<dbReference type="GO" id="GO:0008270">
    <property type="term" value="F:zinc ion binding"/>
    <property type="evidence" value="ECO:0007669"/>
    <property type="project" value="InterPro"/>
</dbReference>
<dbReference type="InterPro" id="IPR007219">
    <property type="entry name" value="XnlR_reg_dom"/>
</dbReference>
<name>C5MFD9_CANTT</name>
<dbReference type="SMART" id="SM00906">
    <property type="entry name" value="Fungal_trans"/>
    <property type="match status" value="1"/>
</dbReference>
<dbReference type="Pfam" id="PF00172">
    <property type="entry name" value="Zn_clus"/>
    <property type="match status" value="1"/>
</dbReference>
<dbReference type="InterPro" id="IPR036864">
    <property type="entry name" value="Zn2-C6_fun-type_DNA-bd_sf"/>
</dbReference>
<dbReference type="GeneID" id="8296491"/>
<dbReference type="GO" id="GO:0006351">
    <property type="term" value="P:DNA-templated transcription"/>
    <property type="evidence" value="ECO:0007669"/>
    <property type="project" value="InterPro"/>
</dbReference>
<dbReference type="GO" id="GO:0000981">
    <property type="term" value="F:DNA-binding transcription factor activity, RNA polymerase II-specific"/>
    <property type="evidence" value="ECO:0007669"/>
    <property type="project" value="InterPro"/>
</dbReference>
<dbReference type="SUPFAM" id="SSF57701">
    <property type="entry name" value="Zn2/Cys6 DNA-binding domain"/>
    <property type="match status" value="1"/>
</dbReference>
<dbReference type="PROSITE" id="PS50048">
    <property type="entry name" value="ZN2_CY6_FUNGAL_2"/>
    <property type="match status" value="1"/>
</dbReference>
<keyword evidence="3" id="KW-0175">Coiled coil</keyword>
<evidence type="ECO:0000256" key="3">
    <source>
        <dbReference type="SAM" id="Coils"/>
    </source>
</evidence>
<proteinExistence type="predicted"/>
<dbReference type="EMBL" id="GG692400">
    <property type="protein sequence ID" value="EER31999.1"/>
    <property type="molecule type" value="Genomic_DNA"/>
</dbReference>
<dbReference type="eggNOG" id="ENOG502RZ2S">
    <property type="taxonomic scope" value="Eukaryota"/>
</dbReference>
<dbReference type="PANTHER" id="PTHR46910:SF39">
    <property type="entry name" value="ZN(II)2CYS6 TRANSCRIPTION FACTOR (EUROFUNG)"/>
    <property type="match status" value="1"/>
</dbReference>
<dbReference type="Pfam" id="PF04082">
    <property type="entry name" value="Fungal_trans"/>
    <property type="match status" value="1"/>
</dbReference>
<dbReference type="CDD" id="cd12148">
    <property type="entry name" value="fungal_TF_MHR"/>
    <property type="match status" value="1"/>
</dbReference>
<dbReference type="KEGG" id="ctp:CTRG_04782"/>
<protein>
    <recommendedName>
        <fullName evidence="4">Zn(2)-C6 fungal-type domain-containing protein</fullName>
    </recommendedName>
</protein>
<dbReference type="PANTHER" id="PTHR46910">
    <property type="entry name" value="TRANSCRIPTION FACTOR PDR1"/>
    <property type="match status" value="1"/>
</dbReference>
<feature type="domain" description="Zn(2)-C6 fungal-type" evidence="4">
    <location>
        <begin position="25"/>
        <end position="57"/>
    </location>
</feature>
<dbReference type="RefSeq" id="XP_002550484.1">
    <property type="nucleotide sequence ID" value="XM_002550438.1"/>
</dbReference>